<dbReference type="Proteomes" id="UP000238479">
    <property type="component" value="Chromosome 7"/>
</dbReference>
<dbReference type="AlphaFoldDB" id="A0A2P6PA49"/>
<name>A0A2P6PA49_ROSCH</name>
<protein>
    <submittedName>
        <fullName evidence="1">Uncharacterized protein</fullName>
    </submittedName>
</protein>
<gene>
    <name evidence="1" type="ORF">RchiOBHm_Chr7g0210091</name>
</gene>
<reference evidence="1 2" key="1">
    <citation type="journal article" date="2018" name="Nat. Genet.">
        <title>The Rosa genome provides new insights in the design of modern roses.</title>
        <authorList>
            <person name="Bendahmane M."/>
        </authorList>
    </citation>
    <scope>NUCLEOTIDE SEQUENCE [LARGE SCALE GENOMIC DNA]</scope>
    <source>
        <strain evidence="2">cv. Old Blush</strain>
    </source>
</reference>
<proteinExistence type="predicted"/>
<evidence type="ECO:0000313" key="2">
    <source>
        <dbReference type="Proteomes" id="UP000238479"/>
    </source>
</evidence>
<dbReference type="EMBL" id="PDCK01000045">
    <property type="protein sequence ID" value="PRQ18799.1"/>
    <property type="molecule type" value="Genomic_DNA"/>
</dbReference>
<organism evidence="1 2">
    <name type="scientific">Rosa chinensis</name>
    <name type="common">China rose</name>
    <dbReference type="NCBI Taxonomy" id="74649"/>
    <lineage>
        <taxon>Eukaryota</taxon>
        <taxon>Viridiplantae</taxon>
        <taxon>Streptophyta</taxon>
        <taxon>Embryophyta</taxon>
        <taxon>Tracheophyta</taxon>
        <taxon>Spermatophyta</taxon>
        <taxon>Magnoliopsida</taxon>
        <taxon>eudicotyledons</taxon>
        <taxon>Gunneridae</taxon>
        <taxon>Pentapetalae</taxon>
        <taxon>rosids</taxon>
        <taxon>fabids</taxon>
        <taxon>Rosales</taxon>
        <taxon>Rosaceae</taxon>
        <taxon>Rosoideae</taxon>
        <taxon>Rosoideae incertae sedis</taxon>
        <taxon>Rosa</taxon>
    </lineage>
</organism>
<sequence length="57" mass="6586">MLLHSSNLATALAALIFVQFCYCTFSYVPELFFLLVLFDYFLCHHPFAPPHSSQFEP</sequence>
<accession>A0A2P6PA49</accession>
<comment type="caution">
    <text evidence="1">The sequence shown here is derived from an EMBL/GenBank/DDBJ whole genome shotgun (WGS) entry which is preliminary data.</text>
</comment>
<keyword evidence="2" id="KW-1185">Reference proteome</keyword>
<dbReference type="Gramene" id="PRQ18799">
    <property type="protein sequence ID" value="PRQ18799"/>
    <property type="gene ID" value="RchiOBHm_Chr7g0210091"/>
</dbReference>
<evidence type="ECO:0000313" key="1">
    <source>
        <dbReference type="EMBL" id="PRQ18799.1"/>
    </source>
</evidence>